<proteinExistence type="predicted"/>
<evidence type="ECO:0008006" key="4">
    <source>
        <dbReference type="Google" id="ProtNLM"/>
    </source>
</evidence>
<protein>
    <recommendedName>
        <fullName evidence="4">LPS-assembly lipoprotein</fullName>
    </recommendedName>
</protein>
<evidence type="ECO:0000256" key="1">
    <source>
        <dbReference type="SAM" id="SignalP"/>
    </source>
</evidence>
<feature type="chain" id="PRO_5016107632" description="LPS-assembly lipoprotein" evidence="1">
    <location>
        <begin position="23"/>
        <end position="171"/>
    </location>
</feature>
<comment type="caution">
    <text evidence="2">The sequence shown here is derived from an EMBL/GenBank/DDBJ whole genome shotgun (WGS) entry which is preliminary data.</text>
</comment>
<gene>
    <name evidence="2" type="ORF">DI396_09565</name>
</gene>
<evidence type="ECO:0000313" key="2">
    <source>
        <dbReference type="EMBL" id="PYC47673.1"/>
    </source>
</evidence>
<dbReference type="EMBL" id="QFVT01000005">
    <property type="protein sequence ID" value="PYC47673.1"/>
    <property type="molecule type" value="Genomic_DNA"/>
</dbReference>
<dbReference type="OrthoDB" id="7629596at2"/>
<accession>A0A2V4NBX8</accession>
<dbReference type="Proteomes" id="UP000248012">
    <property type="component" value="Unassembled WGS sequence"/>
</dbReference>
<evidence type="ECO:0000313" key="3">
    <source>
        <dbReference type="Proteomes" id="UP000248012"/>
    </source>
</evidence>
<dbReference type="AlphaFoldDB" id="A0A2V4NBX8"/>
<organism evidence="2 3">
    <name type="scientific">Litorivita pollutaquae</name>
    <dbReference type="NCBI Taxonomy" id="2200892"/>
    <lineage>
        <taxon>Bacteria</taxon>
        <taxon>Pseudomonadati</taxon>
        <taxon>Pseudomonadota</taxon>
        <taxon>Alphaproteobacteria</taxon>
        <taxon>Rhodobacterales</taxon>
        <taxon>Paracoccaceae</taxon>
        <taxon>Litorivita</taxon>
    </lineage>
</organism>
<dbReference type="Gene3D" id="3.30.160.150">
    <property type="entry name" value="Lipoprotein like domain"/>
    <property type="match status" value="1"/>
</dbReference>
<dbReference type="PROSITE" id="PS51257">
    <property type="entry name" value="PROKAR_LIPOPROTEIN"/>
    <property type="match status" value="1"/>
</dbReference>
<dbReference type="RefSeq" id="WP_110795980.1">
    <property type="nucleotide sequence ID" value="NZ_KZ826484.1"/>
</dbReference>
<keyword evidence="3" id="KW-1185">Reference proteome</keyword>
<feature type="signal peptide" evidence="1">
    <location>
        <begin position="1"/>
        <end position="22"/>
    </location>
</feature>
<keyword evidence="1" id="KW-0732">Signal</keyword>
<sequence>MWSSNRRGALRLLSLGGLATLAACGFTPSYGPQGGASLLQDRLRVDDPLDRDAYLMTQQIESKLGRGAVADYGLSIAITTGETRKAVRADNITLRFNITGKATYALRDLATGAVVNTGTVQNFTGYSATSTTVATMAASRDARERLMVILADMITAKLIAAAPSFAAPRSQ</sequence>
<reference evidence="2 3" key="1">
    <citation type="submission" date="2018-05" db="EMBL/GenBank/DDBJ databases">
        <title>Oceanovita maritima gen. nov., sp. nov., a marine bacterium in the family Rhodobacteraceae isolated from surface seawater of Lundu port Xiamen, China.</title>
        <authorList>
            <person name="Hetharua B.H."/>
            <person name="Min D."/>
            <person name="Liao H."/>
            <person name="Tian Y."/>
        </authorList>
    </citation>
    <scope>NUCLEOTIDE SEQUENCE [LARGE SCALE GENOMIC DNA]</scope>
    <source>
        <strain evidence="2 3">FSX-11</strain>
    </source>
</reference>
<name>A0A2V4NBX8_9RHOB</name>